<organism evidence="7 8">
    <name type="scientific">Parastrongyloides trichosuri</name>
    <name type="common">Possum-specific nematode worm</name>
    <dbReference type="NCBI Taxonomy" id="131310"/>
    <lineage>
        <taxon>Eukaryota</taxon>
        <taxon>Metazoa</taxon>
        <taxon>Ecdysozoa</taxon>
        <taxon>Nematoda</taxon>
        <taxon>Chromadorea</taxon>
        <taxon>Rhabditida</taxon>
        <taxon>Tylenchina</taxon>
        <taxon>Panagrolaimomorpha</taxon>
        <taxon>Strongyloidoidea</taxon>
        <taxon>Strongyloididae</taxon>
        <taxon>Parastrongyloides</taxon>
    </lineage>
</organism>
<evidence type="ECO:0000313" key="8">
    <source>
        <dbReference type="WBParaSite" id="PTRK_0000588200.1"/>
    </source>
</evidence>
<feature type="transmembrane region" description="Helical" evidence="5">
    <location>
        <begin position="198"/>
        <end position="222"/>
    </location>
</feature>
<feature type="domain" description="G-protein coupled receptors family 1 profile" evidence="6">
    <location>
        <begin position="42"/>
        <end position="336"/>
    </location>
</feature>
<dbReference type="PANTHER" id="PTHR46709:SF9">
    <property type="entry name" value="G-PROTEIN COUPLED RECEPTORS FAMILY 1 PROFILE DOMAIN-CONTAINING PROTEIN"/>
    <property type="match status" value="1"/>
</dbReference>
<keyword evidence="3 5" id="KW-1133">Transmembrane helix</keyword>
<dbReference type="GO" id="GO:0004930">
    <property type="term" value="F:G protein-coupled receptor activity"/>
    <property type="evidence" value="ECO:0007669"/>
    <property type="project" value="InterPro"/>
</dbReference>
<proteinExistence type="predicted"/>
<dbReference type="GO" id="GO:0016020">
    <property type="term" value="C:membrane"/>
    <property type="evidence" value="ECO:0007669"/>
    <property type="project" value="UniProtKB-SubCell"/>
</dbReference>
<feature type="transmembrane region" description="Helical" evidence="5">
    <location>
        <begin position="27"/>
        <end position="51"/>
    </location>
</feature>
<dbReference type="SUPFAM" id="SSF81321">
    <property type="entry name" value="Family A G protein-coupled receptor-like"/>
    <property type="match status" value="1"/>
</dbReference>
<dbReference type="InterPro" id="IPR000276">
    <property type="entry name" value="GPCR_Rhodpsn"/>
</dbReference>
<keyword evidence="2 5" id="KW-0812">Transmembrane</keyword>
<dbReference type="AlphaFoldDB" id="A0A0N4ZE48"/>
<sequence length="371" mass="43004">METISTTNESIAECLPTEDYDLLRFSLVIYVGTPISLLGVFFNVILIKLFFSPQKISSPSLYLLILAILDLLICLMYIPFFTVDALAIYFKCSILHDIYQKYVMFLYGASKQTQFASTYVILFGTMERFVMIANIQSCSYLIKRRGRFQVISIVIIASFFLRLPSYFEYTVEYIEGCLPFENYGYHPLLAALDFYPTFSFYVFNILHVMVPFILLLTLNIMIVTFTKKKISKVPWRHKDFTQLPKIAALLRKECTSPSDKKQRDEIRYQTRTIIFIVSTYLMCNLPSVFITVLEKLFPKSPLIINEDETSSRFYTLCTDAISILVCVNSVLRIFIYYAGNPALRNQIKSLIFIRNKNIVDLKTYNGEITDL</sequence>
<dbReference type="InterPro" id="IPR017452">
    <property type="entry name" value="GPCR_Rhodpsn_7TM"/>
</dbReference>
<dbReference type="Pfam" id="PF00001">
    <property type="entry name" value="7tm_1"/>
    <property type="match status" value="1"/>
</dbReference>
<evidence type="ECO:0000256" key="2">
    <source>
        <dbReference type="ARBA" id="ARBA00022692"/>
    </source>
</evidence>
<keyword evidence="4 5" id="KW-0472">Membrane</keyword>
<name>A0A0N4ZE48_PARTI</name>
<feature type="transmembrane region" description="Helical" evidence="5">
    <location>
        <begin position="313"/>
        <end position="338"/>
    </location>
</feature>
<evidence type="ECO:0000259" key="6">
    <source>
        <dbReference type="PROSITE" id="PS50262"/>
    </source>
</evidence>
<evidence type="ECO:0000256" key="5">
    <source>
        <dbReference type="SAM" id="Phobius"/>
    </source>
</evidence>
<keyword evidence="7" id="KW-1185">Reference proteome</keyword>
<evidence type="ECO:0000256" key="3">
    <source>
        <dbReference type="ARBA" id="ARBA00022989"/>
    </source>
</evidence>
<evidence type="ECO:0000313" key="7">
    <source>
        <dbReference type="Proteomes" id="UP000038045"/>
    </source>
</evidence>
<comment type="subcellular location">
    <subcellularLocation>
        <location evidence="1">Membrane</location>
    </subcellularLocation>
</comment>
<dbReference type="PANTHER" id="PTHR46709">
    <property type="entry name" value="PROTEIN CBG23488-RELATED"/>
    <property type="match status" value="1"/>
</dbReference>
<feature type="transmembrane region" description="Helical" evidence="5">
    <location>
        <begin position="146"/>
        <end position="163"/>
    </location>
</feature>
<feature type="transmembrane region" description="Helical" evidence="5">
    <location>
        <begin position="63"/>
        <end position="90"/>
    </location>
</feature>
<dbReference type="WBParaSite" id="PTRK_0000588200.1">
    <property type="protein sequence ID" value="PTRK_0000588200.1"/>
    <property type="gene ID" value="PTRK_0000588200"/>
</dbReference>
<dbReference type="Proteomes" id="UP000038045">
    <property type="component" value="Unplaced"/>
</dbReference>
<feature type="transmembrane region" description="Helical" evidence="5">
    <location>
        <begin position="102"/>
        <end position="125"/>
    </location>
</feature>
<evidence type="ECO:0000256" key="1">
    <source>
        <dbReference type="ARBA" id="ARBA00004370"/>
    </source>
</evidence>
<dbReference type="Gene3D" id="1.20.1070.10">
    <property type="entry name" value="Rhodopsin 7-helix transmembrane proteins"/>
    <property type="match status" value="1"/>
</dbReference>
<feature type="transmembrane region" description="Helical" evidence="5">
    <location>
        <begin position="273"/>
        <end position="293"/>
    </location>
</feature>
<dbReference type="PRINTS" id="PR00237">
    <property type="entry name" value="GPCRRHODOPSN"/>
</dbReference>
<reference evidence="8" key="1">
    <citation type="submission" date="2017-02" db="UniProtKB">
        <authorList>
            <consortium name="WormBaseParasite"/>
        </authorList>
    </citation>
    <scope>IDENTIFICATION</scope>
</reference>
<dbReference type="PROSITE" id="PS50262">
    <property type="entry name" value="G_PROTEIN_RECEP_F1_2"/>
    <property type="match status" value="1"/>
</dbReference>
<accession>A0A0N4ZE48</accession>
<evidence type="ECO:0000256" key="4">
    <source>
        <dbReference type="ARBA" id="ARBA00023136"/>
    </source>
</evidence>
<protein>
    <submittedName>
        <fullName evidence="8">G_PROTEIN_RECEP_F1_2 domain-containing protein</fullName>
    </submittedName>
</protein>